<dbReference type="AlphaFoldDB" id="A0A3N4UYM2"/>
<dbReference type="Pfam" id="PF00563">
    <property type="entry name" value="EAL"/>
    <property type="match status" value="1"/>
</dbReference>
<comment type="caution">
    <text evidence="4">The sequence shown here is derived from an EMBL/GenBank/DDBJ whole genome shotgun (WGS) entry which is preliminary data.</text>
</comment>
<dbReference type="Proteomes" id="UP000272193">
    <property type="component" value="Unassembled WGS sequence"/>
</dbReference>
<dbReference type="PANTHER" id="PTHR33121:SF76">
    <property type="entry name" value="SIGNALING PROTEIN"/>
    <property type="match status" value="1"/>
</dbReference>
<dbReference type="SUPFAM" id="SSF55073">
    <property type="entry name" value="Nucleotide cyclase"/>
    <property type="match status" value="1"/>
</dbReference>
<evidence type="ECO:0000256" key="1">
    <source>
        <dbReference type="SAM" id="MobiDB-lite"/>
    </source>
</evidence>
<gene>
    <name evidence="4" type="ORF">EDC62_1742</name>
</gene>
<name>A0A3N4UYM2_9BURK</name>
<dbReference type="PROSITE" id="PS50883">
    <property type="entry name" value="EAL"/>
    <property type="match status" value="1"/>
</dbReference>
<dbReference type="SUPFAM" id="SSF141868">
    <property type="entry name" value="EAL domain-like"/>
    <property type="match status" value="1"/>
</dbReference>
<dbReference type="Pfam" id="PF00990">
    <property type="entry name" value="GGDEF"/>
    <property type="match status" value="1"/>
</dbReference>
<dbReference type="SMART" id="SM00267">
    <property type="entry name" value="GGDEF"/>
    <property type="match status" value="1"/>
</dbReference>
<dbReference type="CDD" id="cd01949">
    <property type="entry name" value="GGDEF"/>
    <property type="match status" value="1"/>
</dbReference>
<dbReference type="CDD" id="cd01948">
    <property type="entry name" value="EAL"/>
    <property type="match status" value="1"/>
</dbReference>
<dbReference type="SMART" id="SM00052">
    <property type="entry name" value="EAL"/>
    <property type="match status" value="1"/>
</dbReference>
<keyword evidence="5" id="KW-1185">Reference proteome</keyword>
<dbReference type="InterPro" id="IPR050706">
    <property type="entry name" value="Cyclic-di-GMP_PDE-like"/>
</dbReference>
<dbReference type="InterPro" id="IPR046342">
    <property type="entry name" value="CBS_dom_sf"/>
</dbReference>
<dbReference type="OrthoDB" id="8594788at2"/>
<dbReference type="InterPro" id="IPR035919">
    <property type="entry name" value="EAL_sf"/>
</dbReference>
<feature type="region of interest" description="Disordered" evidence="1">
    <location>
        <begin position="595"/>
        <end position="632"/>
    </location>
</feature>
<proteinExistence type="predicted"/>
<dbReference type="Gene3D" id="3.10.580.10">
    <property type="entry name" value="CBS-domain"/>
    <property type="match status" value="1"/>
</dbReference>
<feature type="domain" description="EAL" evidence="2">
    <location>
        <begin position="15"/>
        <end position="265"/>
    </location>
</feature>
<dbReference type="InterPro" id="IPR001633">
    <property type="entry name" value="EAL_dom"/>
</dbReference>
<evidence type="ECO:0000259" key="2">
    <source>
        <dbReference type="PROSITE" id="PS50883"/>
    </source>
</evidence>
<dbReference type="SUPFAM" id="SSF54631">
    <property type="entry name" value="CBS-domain pair"/>
    <property type="match status" value="1"/>
</dbReference>
<organism evidence="4 5">
    <name type="scientific">Tibeticola sediminis</name>
    <dbReference type="NCBI Taxonomy" id="1917811"/>
    <lineage>
        <taxon>Bacteria</taxon>
        <taxon>Pseudomonadati</taxon>
        <taxon>Pseudomonadota</taxon>
        <taxon>Betaproteobacteria</taxon>
        <taxon>Burkholderiales</taxon>
        <taxon>Comamonadaceae</taxon>
        <taxon>Tibeticola</taxon>
    </lineage>
</organism>
<reference evidence="4 5" key="1">
    <citation type="submission" date="2018-11" db="EMBL/GenBank/DDBJ databases">
        <title>Genomic Encyclopedia of Type Strains, Phase IV (KMG-IV): sequencing the most valuable type-strain genomes for metagenomic binning, comparative biology and taxonomic classification.</title>
        <authorList>
            <person name="Goeker M."/>
        </authorList>
    </citation>
    <scope>NUCLEOTIDE SEQUENCE [LARGE SCALE GENOMIC DNA]</scope>
    <source>
        <strain evidence="4 5">DSM 101684</strain>
    </source>
</reference>
<dbReference type="InterPro" id="IPR000160">
    <property type="entry name" value="GGDEF_dom"/>
</dbReference>
<sequence>MASNSEPSFTAADPDNEMLDRLLAVIQQRTLTAVFQPIISMGSGEIFGYEGLIRGPSDSPLHAPASLFGVAAKNGLNVEVELLCREVVLERFMSLQLPGKLFLNVSPDALVQPNSKYGETIRYIQRLGINPDRVVIELTENQATQDYKLLREAVMHYRAMGFRIAIDDLGEGFSSLRLWSELRPEYIKIDMHFVQGINQDPVKLQFVRSIQRIAEESGSRVIAEGIETQAELLLIKDLGIAYGQGYHIARPNANPALALPAQVADALGRGSVSVYPHGGLMGQKTVSAMKLLRAVPAVTPETHNETVFDMFVADPDLLSIPVVKNAIPVGLINRYTLIDRFARVYFRELHGKRPCSKFMDASPLVVDKNISIQELSNMVVQADRHHLLNGFIITDGGAYLGMGTGHDLMREITQMQIDAARYANPLTLLPGNVPINEHIDRLIDRGVPFCACYCDLDHFKPFNDVYGYRKGDDMIQLTGRVLAQACDPSRDFIGHIGGDDFVILFQSQDWEARCRAALDAFGAGVEAFFTAEDRERGGYVTEDRLGRVVFHPLTCLSIGAVKVEPGQYKSHHEIAAAAADAKKQAKRMAGNSLFVERRSPGGKDQALALIDKPGAASLSEGEPDPPLSEAHA</sequence>
<dbReference type="Gene3D" id="3.20.20.450">
    <property type="entry name" value="EAL domain"/>
    <property type="match status" value="1"/>
</dbReference>
<dbReference type="EMBL" id="RKQL01000004">
    <property type="protein sequence ID" value="RPE66670.1"/>
    <property type="molecule type" value="Genomic_DNA"/>
</dbReference>
<dbReference type="NCBIfam" id="TIGR00254">
    <property type="entry name" value="GGDEF"/>
    <property type="match status" value="1"/>
</dbReference>
<feature type="domain" description="GGDEF" evidence="3">
    <location>
        <begin position="447"/>
        <end position="598"/>
    </location>
</feature>
<dbReference type="GO" id="GO:0071111">
    <property type="term" value="F:cyclic-guanylate-specific phosphodiesterase activity"/>
    <property type="evidence" value="ECO:0007669"/>
    <property type="project" value="InterPro"/>
</dbReference>
<protein>
    <submittedName>
        <fullName evidence="4">Diguanylate cyclase (GGDEF)-like protein</fullName>
    </submittedName>
</protein>
<dbReference type="PANTHER" id="PTHR33121">
    <property type="entry name" value="CYCLIC DI-GMP PHOSPHODIESTERASE PDEF"/>
    <property type="match status" value="1"/>
</dbReference>
<dbReference type="RefSeq" id="WP_124222716.1">
    <property type="nucleotide sequence ID" value="NZ_RKQL01000004.1"/>
</dbReference>
<dbReference type="PROSITE" id="PS50887">
    <property type="entry name" value="GGDEF"/>
    <property type="match status" value="1"/>
</dbReference>
<evidence type="ECO:0000313" key="5">
    <source>
        <dbReference type="Proteomes" id="UP000272193"/>
    </source>
</evidence>
<dbReference type="InterPro" id="IPR043128">
    <property type="entry name" value="Rev_trsase/Diguanyl_cyclase"/>
</dbReference>
<accession>A0A3N4UYM2</accession>
<dbReference type="CDD" id="cd04598">
    <property type="entry name" value="CBS_pair_GGDEF_EAL"/>
    <property type="match status" value="1"/>
</dbReference>
<dbReference type="Gene3D" id="3.30.70.270">
    <property type="match status" value="1"/>
</dbReference>
<evidence type="ECO:0000313" key="4">
    <source>
        <dbReference type="EMBL" id="RPE66670.1"/>
    </source>
</evidence>
<evidence type="ECO:0000259" key="3">
    <source>
        <dbReference type="PROSITE" id="PS50887"/>
    </source>
</evidence>
<dbReference type="InterPro" id="IPR029787">
    <property type="entry name" value="Nucleotide_cyclase"/>
</dbReference>